<dbReference type="AlphaFoldDB" id="A0A815KEF6"/>
<comment type="caution">
    <text evidence="6">The sequence shown here is derived from an EMBL/GenBank/DDBJ whole genome shotgun (WGS) entry which is preliminary data.</text>
</comment>
<evidence type="ECO:0000259" key="5">
    <source>
        <dbReference type="Pfam" id="PF08801"/>
    </source>
</evidence>
<sequence length="301" mass="33813">MNLSTNDLSFLSDRSRQRSMISAGFQLSSASNNSPFEQYSSKLPASVRGALNHTTDISSLSARFSRNGYCWLVSGQTAFVWPASTSNRITDAVIHQELKLPECALGQQADLMELFSINADDSDCCSCLVITCDGYARYWRTIVRPNDYYDVKLEFDQIEILCHFKDDICVCGSYSGRLYTIPCNALCNKAYIRPSSSSLLSSIGFGLKSMLFGTSRQMKDNEILRCLHSLKNDTSTQTTSTMNVDLISLTDKHLYFWYLAENDIQLVHSLDLQEMFAAEALQEQKLNDNNRNVSCISFSVT</sequence>
<evidence type="ECO:0000313" key="7">
    <source>
        <dbReference type="Proteomes" id="UP000663845"/>
    </source>
</evidence>
<dbReference type="PANTHER" id="PTHR13405">
    <property type="entry name" value="NUCLEAR PORE COMPLEX PROTEIN NUP133"/>
    <property type="match status" value="1"/>
</dbReference>
<dbReference type="PANTHER" id="PTHR13405:SF11">
    <property type="entry name" value="NUCLEAR PORE COMPLEX PROTEIN NUP133"/>
    <property type="match status" value="1"/>
</dbReference>
<dbReference type="EMBL" id="CAJNOG010000996">
    <property type="protein sequence ID" value="CAF1394530.1"/>
    <property type="molecule type" value="Genomic_DNA"/>
</dbReference>
<name>A0A815KEF6_9BILA</name>
<dbReference type="GO" id="GO:0016973">
    <property type="term" value="P:poly(A)+ mRNA export from nucleus"/>
    <property type="evidence" value="ECO:0007669"/>
    <property type="project" value="TreeGrafter"/>
</dbReference>
<evidence type="ECO:0000256" key="3">
    <source>
        <dbReference type="ARBA" id="ARBA00022448"/>
    </source>
</evidence>
<comment type="similarity">
    <text evidence="2">Belongs to the nucleoporin Nup133 family.</text>
</comment>
<dbReference type="InterPro" id="IPR014908">
    <property type="entry name" value="Nucleoporin_Nup133/Nup155_N"/>
</dbReference>
<reference evidence="6" key="1">
    <citation type="submission" date="2021-02" db="EMBL/GenBank/DDBJ databases">
        <authorList>
            <person name="Nowell W R."/>
        </authorList>
    </citation>
    <scope>NUCLEOTIDE SEQUENCE</scope>
</reference>
<keyword evidence="4" id="KW-0539">Nucleus</keyword>
<comment type="subcellular location">
    <subcellularLocation>
        <location evidence="1">Nucleus</location>
    </subcellularLocation>
</comment>
<dbReference type="Proteomes" id="UP000663845">
    <property type="component" value="Unassembled WGS sequence"/>
</dbReference>
<dbReference type="GO" id="GO:0017056">
    <property type="term" value="F:structural constituent of nuclear pore"/>
    <property type="evidence" value="ECO:0007669"/>
    <property type="project" value="InterPro"/>
</dbReference>
<dbReference type="Gene3D" id="2.130.10.10">
    <property type="entry name" value="YVTN repeat-like/Quinoprotein amine dehydrogenase"/>
    <property type="match status" value="1"/>
</dbReference>
<evidence type="ECO:0000256" key="1">
    <source>
        <dbReference type="ARBA" id="ARBA00004123"/>
    </source>
</evidence>
<dbReference type="GO" id="GO:0006606">
    <property type="term" value="P:protein import into nucleus"/>
    <property type="evidence" value="ECO:0007669"/>
    <property type="project" value="TreeGrafter"/>
</dbReference>
<evidence type="ECO:0000313" key="6">
    <source>
        <dbReference type="EMBL" id="CAF1394530.1"/>
    </source>
</evidence>
<gene>
    <name evidence="6" type="ORF">JYZ213_LOCUS37403</name>
</gene>
<protein>
    <recommendedName>
        <fullName evidence="5">Nucleoporin Nup133/Nup155-like N-terminal domain-containing protein</fullName>
    </recommendedName>
</protein>
<dbReference type="Pfam" id="PF08801">
    <property type="entry name" value="Nucleoporin_N"/>
    <property type="match status" value="1"/>
</dbReference>
<accession>A0A815KEF6</accession>
<dbReference type="InterPro" id="IPR015943">
    <property type="entry name" value="WD40/YVTN_repeat-like_dom_sf"/>
</dbReference>
<dbReference type="GO" id="GO:0031080">
    <property type="term" value="C:nuclear pore outer ring"/>
    <property type="evidence" value="ECO:0007669"/>
    <property type="project" value="TreeGrafter"/>
</dbReference>
<proteinExistence type="inferred from homology"/>
<keyword evidence="3" id="KW-0813">Transport</keyword>
<dbReference type="GO" id="GO:0000972">
    <property type="term" value="P:transcription-dependent tethering of RNA polymerase II gene DNA at nuclear periphery"/>
    <property type="evidence" value="ECO:0007669"/>
    <property type="project" value="TreeGrafter"/>
</dbReference>
<evidence type="ECO:0000256" key="2">
    <source>
        <dbReference type="ARBA" id="ARBA00005569"/>
    </source>
</evidence>
<feature type="domain" description="Nucleoporin Nup133/Nup155-like N-terminal" evidence="5">
    <location>
        <begin position="33"/>
        <end position="299"/>
    </location>
</feature>
<evidence type="ECO:0000256" key="4">
    <source>
        <dbReference type="ARBA" id="ARBA00023242"/>
    </source>
</evidence>
<dbReference type="InterPro" id="IPR037624">
    <property type="entry name" value="Nup133-like"/>
</dbReference>
<feature type="non-terminal residue" evidence="6">
    <location>
        <position position="1"/>
    </location>
</feature>
<dbReference type="SUPFAM" id="SSF117289">
    <property type="entry name" value="Nucleoporin domain"/>
    <property type="match status" value="1"/>
</dbReference>
<organism evidence="6 7">
    <name type="scientific">Adineta steineri</name>
    <dbReference type="NCBI Taxonomy" id="433720"/>
    <lineage>
        <taxon>Eukaryota</taxon>
        <taxon>Metazoa</taxon>
        <taxon>Spiralia</taxon>
        <taxon>Gnathifera</taxon>
        <taxon>Rotifera</taxon>
        <taxon>Eurotatoria</taxon>
        <taxon>Bdelloidea</taxon>
        <taxon>Adinetida</taxon>
        <taxon>Adinetidae</taxon>
        <taxon>Adineta</taxon>
    </lineage>
</organism>